<evidence type="ECO:0000256" key="2">
    <source>
        <dbReference type="SAM" id="Phobius"/>
    </source>
</evidence>
<dbReference type="Proteomes" id="UP000287651">
    <property type="component" value="Unassembled WGS sequence"/>
</dbReference>
<evidence type="ECO:0000313" key="3">
    <source>
        <dbReference type="EMBL" id="RRT65029.1"/>
    </source>
</evidence>
<dbReference type="EMBL" id="AMZH03005963">
    <property type="protein sequence ID" value="RRT65029.1"/>
    <property type="molecule type" value="Genomic_DNA"/>
</dbReference>
<protein>
    <submittedName>
        <fullName evidence="3">Uncharacterized protein</fullName>
    </submittedName>
</protein>
<evidence type="ECO:0000256" key="1">
    <source>
        <dbReference type="SAM" id="MobiDB-lite"/>
    </source>
</evidence>
<organism evidence="3 4">
    <name type="scientific">Ensete ventricosum</name>
    <name type="common">Abyssinian banana</name>
    <name type="synonym">Musa ensete</name>
    <dbReference type="NCBI Taxonomy" id="4639"/>
    <lineage>
        <taxon>Eukaryota</taxon>
        <taxon>Viridiplantae</taxon>
        <taxon>Streptophyta</taxon>
        <taxon>Embryophyta</taxon>
        <taxon>Tracheophyta</taxon>
        <taxon>Spermatophyta</taxon>
        <taxon>Magnoliopsida</taxon>
        <taxon>Liliopsida</taxon>
        <taxon>Zingiberales</taxon>
        <taxon>Musaceae</taxon>
        <taxon>Ensete</taxon>
    </lineage>
</organism>
<dbReference type="AlphaFoldDB" id="A0A426ZM09"/>
<feature type="region of interest" description="Disordered" evidence="1">
    <location>
        <begin position="89"/>
        <end position="108"/>
    </location>
</feature>
<name>A0A426ZM09_ENSVE</name>
<sequence length="108" mass="12075">MDAGKETSLLITLPEEIVCLRYDQRNTGILAPPTTLLMITIALFSPFIVSFWLFSFLPFVISLSLHEIVMQVSAYYDYEEVIDSDEELDLKSMNNGSSTESVASGQTD</sequence>
<evidence type="ECO:0000313" key="4">
    <source>
        <dbReference type="Proteomes" id="UP000287651"/>
    </source>
</evidence>
<keyword evidence="2" id="KW-0472">Membrane</keyword>
<accession>A0A426ZM09</accession>
<proteinExistence type="predicted"/>
<reference evidence="3 4" key="1">
    <citation type="journal article" date="2014" name="Agronomy (Basel)">
        <title>A Draft Genome Sequence for Ensete ventricosum, the Drought-Tolerant Tree Against Hunger.</title>
        <authorList>
            <person name="Harrison J."/>
            <person name="Moore K.A."/>
            <person name="Paszkiewicz K."/>
            <person name="Jones T."/>
            <person name="Grant M."/>
            <person name="Ambacheew D."/>
            <person name="Muzemil S."/>
            <person name="Studholme D.J."/>
        </authorList>
    </citation>
    <scope>NUCLEOTIDE SEQUENCE [LARGE SCALE GENOMIC DNA]</scope>
</reference>
<feature type="compositionally biased region" description="Polar residues" evidence="1">
    <location>
        <begin position="92"/>
        <end position="108"/>
    </location>
</feature>
<keyword evidence="2" id="KW-0812">Transmembrane</keyword>
<keyword evidence="2" id="KW-1133">Transmembrane helix</keyword>
<comment type="caution">
    <text evidence="3">The sequence shown here is derived from an EMBL/GenBank/DDBJ whole genome shotgun (WGS) entry which is preliminary data.</text>
</comment>
<feature type="transmembrane region" description="Helical" evidence="2">
    <location>
        <begin position="36"/>
        <end position="61"/>
    </location>
</feature>
<gene>
    <name evidence="3" type="ORF">B296_00020809</name>
</gene>